<protein>
    <recommendedName>
        <fullName evidence="6">Fibronectin type III-like domain-containing protein</fullName>
    </recommendedName>
</protein>
<dbReference type="FunFam" id="3.40.50.1700:FF:000001">
    <property type="entry name" value="probable beta-D-xylosidase 2"/>
    <property type="match status" value="1"/>
</dbReference>
<proteinExistence type="inferred from homology"/>
<dbReference type="PANTHER" id="PTHR42721:SF3">
    <property type="entry name" value="BETA-D-XYLOSIDASE 5-RELATED"/>
    <property type="match status" value="1"/>
</dbReference>
<organism evidence="7 8">
    <name type="scientific">Ceratodon purpureus</name>
    <name type="common">Fire moss</name>
    <name type="synonym">Dicranum purpureum</name>
    <dbReference type="NCBI Taxonomy" id="3225"/>
    <lineage>
        <taxon>Eukaryota</taxon>
        <taxon>Viridiplantae</taxon>
        <taxon>Streptophyta</taxon>
        <taxon>Embryophyta</taxon>
        <taxon>Bryophyta</taxon>
        <taxon>Bryophytina</taxon>
        <taxon>Bryopsida</taxon>
        <taxon>Dicranidae</taxon>
        <taxon>Pseudoditrichales</taxon>
        <taxon>Ditrichaceae</taxon>
        <taxon>Ceratodon</taxon>
    </lineage>
</organism>
<comment type="caution">
    <text evidence="7">The sequence shown here is derived from an EMBL/GenBank/DDBJ whole genome shotgun (WGS) entry which is preliminary data.</text>
</comment>
<dbReference type="InterPro" id="IPR017853">
    <property type="entry name" value="GH"/>
</dbReference>
<dbReference type="InterPro" id="IPR026891">
    <property type="entry name" value="Fn3-like"/>
</dbReference>
<sequence length="796" mass="87187">MKTVMVWCILFGVLLLGIQAFGEDYKLEYACDPDGPPNLLFPFCNTSMSDEERVMDLISRLNINEKIEQLINTAANVSRLGIPAYQWWGEGLHGVADSPSVHFGGSTPTATSFPLPILSAASFNRHLWNRIGQVTSTEGRAIFNQGRSGISYWSPNINIARDPRWGRTQETLGEDPKVSSVYAVHFVKGLQEGDYDHSRPQDVASENPRRLKISACCKHFTAHDLDAWKDYDRNHFDAKVTQQDLEDSYNPSFKSCVKEGQSSGLMCSYNRLNGIPMCADYELLTLTVRNQWGFEGYITSDCDAVALIHDYIYYAPTPEDAVSYVMLAGMDLNCGSTLLVHSLAALERKLIWEGLIDMHLRNLFSVRMRLGMFDGNPSTLPYGSLGPADICTDANQDLALEAARQSLVLLKNEKKALPWKKMHGLKLAVIGPHANASIEMLGNYEGIPCKYVTPLQGFSTVLSKHSPTIIYQPGCSDATCADSHLIPAAEEAAEQADAVVLMVGLSQAQEKEGRDRISLLLPGHQQALVSAVVEAAAGRPVVLVILSGGPVDVSFANEDPRIQGIVWAGYPGQAGGQAVADAVFGLVNPGGRLPQSWYYENYTNIDMSNMNMRPNASTGYPGRTYRFFTGTPLYEFGYGLSYSDFSYTRFAAPQSLMAPPLRHQLCSSDKAVIKSNLYCLDREKGACKDSSLQVTVSVRNHGPLSGDHSVLLYSKPPSSGVDGAPLKQLVSFERVHLESGAEQEVVFKLNPCEDLGTVGHDGIRTVALGVHTLMVGAVHHSLIIEEWSPGYGVESI</sequence>
<dbReference type="Proteomes" id="UP000822688">
    <property type="component" value="Chromosome 3"/>
</dbReference>
<dbReference type="GO" id="GO:0046556">
    <property type="term" value="F:alpha-L-arabinofuranosidase activity"/>
    <property type="evidence" value="ECO:0007669"/>
    <property type="project" value="TreeGrafter"/>
</dbReference>
<dbReference type="SUPFAM" id="SSF52279">
    <property type="entry name" value="Beta-D-glucan exohydrolase, C-terminal domain"/>
    <property type="match status" value="1"/>
</dbReference>
<keyword evidence="8" id="KW-1185">Reference proteome</keyword>
<evidence type="ECO:0000313" key="8">
    <source>
        <dbReference type="Proteomes" id="UP000822688"/>
    </source>
</evidence>
<gene>
    <name evidence="7" type="ORF">KC19_3G212300</name>
</gene>
<keyword evidence="3" id="KW-0378">Hydrolase</keyword>
<dbReference type="SUPFAM" id="SSF51445">
    <property type="entry name" value="(Trans)glycosidases"/>
    <property type="match status" value="1"/>
</dbReference>
<dbReference type="InterPro" id="IPR044993">
    <property type="entry name" value="BXL"/>
</dbReference>
<evidence type="ECO:0000256" key="1">
    <source>
        <dbReference type="ARBA" id="ARBA00005336"/>
    </source>
</evidence>
<dbReference type="GO" id="GO:0031222">
    <property type="term" value="P:arabinan catabolic process"/>
    <property type="evidence" value="ECO:0007669"/>
    <property type="project" value="TreeGrafter"/>
</dbReference>
<dbReference type="GO" id="GO:0045493">
    <property type="term" value="P:xylan catabolic process"/>
    <property type="evidence" value="ECO:0007669"/>
    <property type="project" value="InterPro"/>
</dbReference>
<feature type="signal peptide" evidence="5">
    <location>
        <begin position="1"/>
        <end position="20"/>
    </location>
</feature>
<evidence type="ECO:0000313" key="7">
    <source>
        <dbReference type="EMBL" id="KAG0584469.1"/>
    </source>
</evidence>
<evidence type="ECO:0000256" key="4">
    <source>
        <dbReference type="ARBA" id="ARBA00023295"/>
    </source>
</evidence>
<evidence type="ECO:0000256" key="5">
    <source>
        <dbReference type="SAM" id="SignalP"/>
    </source>
</evidence>
<dbReference type="InterPro" id="IPR013783">
    <property type="entry name" value="Ig-like_fold"/>
</dbReference>
<evidence type="ECO:0000256" key="2">
    <source>
        <dbReference type="ARBA" id="ARBA00022729"/>
    </source>
</evidence>
<dbReference type="GO" id="GO:0009044">
    <property type="term" value="F:xylan 1,4-beta-xylosidase activity"/>
    <property type="evidence" value="ECO:0007669"/>
    <property type="project" value="InterPro"/>
</dbReference>
<feature type="domain" description="Fibronectin type III-like" evidence="6">
    <location>
        <begin position="708"/>
        <end position="779"/>
    </location>
</feature>
<evidence type="ECO:0000256" key="3">
    <source>
        <dbReference type="ARBA" id="ARBA00022801"/>
    </source>
</evidence>
<name>A0A8T0INB6_CERPU</name>
<dbReference type="InterPro" id="IPR001764">
    <property type="entry name" value="Glyco_hydro_3_N"/>
</dbReference>
<comment type="similarity">
    <text evidence="1">Belongs to the glycosyl hydrolase 3 family.</text>
</comment>
<dbReference type="Gene3D" id="2.60.40.10">
    <property type="entry name" value="Immunoglobulins"/>
    <property type="match status" value="1"/>
</dbReference>
<keyword evidence="4" id="KW-0326">Glycosidase</keyword>
<dbReference type="AlphaFoldDB" id="A0A8T0INB6"/>
<reference evidence="7" key="1">
    <citation type="submission" date="2020-06" db="EMBL/GenBank/DDBJ databases">
        <title>WGS assembly of Ceratodon purpureus strain R40.</title>
        <authorList>
            <person name="Carey S.B."/>
            <person name="Jenkins J."/>
            <person name="Shu S."/>
            <person name="Lovell J.T."/>
            <person name="Sreedasyam A."/>
            <person name="Maumus F."/>
            <person name="Tiley G.P."/>
            <person name="Fernandez-Pozo N."/>
            <person name="Barry K."/>
            <person name="Chen C."/>
            <person name="Wang M."/>
            <person name="Lipzen A."/>
            <person name="Daum C."/>
            <person name="Saski C.A."/>
            <person name="Payton A.C."/>
            <person name="Mcbreen J.C."/>
            <person name="Conrad R.E."/>
            <person name="Kollar L.M."/>
            <person name="Olsson S."/>
            <person name="Huttunen S."/>
            <person name="Landis J.B."/>
            <person name="Wickett N.J."/>
            <person name="Johnson M.G."/>
            <person name="Rensing S.A."/>
            <person name="Grimwood J."/>
            <person name="Schmutz J."/>
            <person name="Mcdaniel S.F."/>
        </authorList>
    </citation>
    <scope>NUCLEOTIDE SEQUENCE</scope>
    <source>
        <strain evidence="7">R40</strain>
    </source>
</reference>
<accession>A0A8T0INB6</accession>
<dbReference type="Pfam" id="PF00933">
    <property type="entry name" value="Glyco_hydro_3"/>
    <property type="match status" value="1"/>
</dbReference>
<keyword evidence="2 5" id="KW-0732">Signal</keyword>
<dbReference type="SMART" id="SM01217">
    <property type="entry name" value="Fn3_like"/>
    <property type="match status" value="1"/>
</dbReference>
<evidence type="ECO:0000259" key="6">
    <source>
        <dbReference type="SMART" id="SM01217"/>
    </source>
</evidence>
<dbReference type="Gene3D" id="3.40.50.1700">
    <property type="entry name" value="Glycoside hydrolase family 3 C-terminal domain"/>
    <property type="match status" value="1"/>
</dbReference>
<feature type="chain" id="PRO_5035865670" description="Fibronectin type III-like domain-containing protein" evidence="5">
    <location>
        <begin position="21"/>
        <end position="796"/>
    </location>
</feature>
<dbReference type="Gene3D" id="3.20.20.300">
    <property type="entry name" value="Glycoside hydrolase, family 3, N-terminal domain"/>
    <property type="match status" value="1"/>
</dbReference>
<dbReference type="Pfam" id="PF01915">
    <property type="entry name" value="Glyco_hydro_3_C"/>
    <property type="match status" value="1"/>
</dbReference>
<dbReference type="InterPro" id="IPR002772">
    <property type="entry name" value="Glyco_hydro_3_C"/>
</dbReference>
<dbReference type="EMBL" id="CM026423">
    <property type="protein sequence ID" value="KAG0584469.1"/>
    <property type="molecule type" value="Genomic_DNA"/>
</dbReference>
<dbReference type="InterPro" id="IPR036881">
    <property type="entry name" value="Glyco_hydro_3_C_sf"/>
</dbReference>
<dbReference type="Pfam" id="PF14310">
    <property type="entry name" value="Fn3-like"/>
    <property type="match status" value="1"/>
</dbReference>
<dbReference type="PANTHER" id="PTHR42721">
    <property type="entry name" value="SUGAR HYDROLASE-RELATED"/>
    <property type="match status" value="1"/>
</dbReference>
<dbReference type="InterPro" id="IPR036962">
    <property type="entry name" value="Glyco_hydro_3_N_sf"/>
</dbReference>